<dbReference type="EMBL" id="JBHSFI010000005">
    <property type="protein sequence ID" value="MFC4630341.1"/>
    <property type="molecule type" value="Genomic_DNA"/>
</dbReference>
<dbReference type="RefSeq" id="WP_377137947.1">
    <property type="nucleotide sequence ID" value="NZ_JBHSFI010000005.1"/>
</dbReference>
<organism evidence="1 2">
    <name type="scientific">Promicromonospora alba</name>
    <dbReference type="NCBI Taxonomy" id="1616110"/>
    <lineage>
        <taxon>Bacteria</taxon>
        <taxon>Bacillati</taxon>
        <taxon>Actinomycetota</taxon>
        <taxon>Actinomycetes</taxon>
        <taxon>Micrococcales</taxon>
        <taxon>Promicromonosporaceae</taxon>
        <taxon>Promicromonospora</taxon>
    </lineage>
</organism>
<sequence length="103" mass="11414">MSNPGDQIQLCCFLWAHPGQEAALTAYEDRVLELLHEHGGTVVQRAVSDGAEGRPHEVQLYRFAGQAGLDSYLADPRRTALAEERDRVVARTEVFPVELRPSA</sequence>
<protein>
    <recommendedName>
        <fullName evidence="3">DUF1330 domain-containing protein</fullName>
    </recommendedName>
</protein>
<dbReference type="Proteomes" id="UP001596011">
    <property type="component" value="Unassembled WGS sequence"/>
</dbReference>
<reference evidence="2" key="1">
    <citation type="journal article" date="2019" name="Int. J. Syst. Evol. Microbiol.">
        <title>The Global Catalogue of Microorganisms (GCM) 10K type strain sequencing project: providing services to taxonomists for standard genome sequencing and annotation.</title>
        <authorList>
            <consortium name="The Broad Institute Genomics Platform"/>
            <consortium name="The Broad Institute Genome Sequencing Center for Infectious Disease"/>
            <person name="Wu L."/>
            <person name="Ma J."/>
        </authorList>
    </citation>
    <scope>NUCLEOTIDE SEQUENCE [LARGE SCALE GENOMIC DNA]</scope>
    <source>
        <strain evidence="2">CCUG 42722</strain>
    </source>
</reference>
<comment type="caution">
    <text evidence="1">The sequence shown here is derived from an EMBL/GenBank/DDBJ whole genome shotgun (WGS) entry which is preliminary data.</text>
</comment>
<accession>A0ABV9HJC8</accession>
<evidence type="ECO:0000313" key="2">
    <source>
        <dbReference type="Proteomes" id="UP001596011"/>
    </source>
</evidence>
<evidence type="ECO:0008006" key="3">
    <source>
        <dbReference type="Google" id="ProtNLM"/>
    </source>
</evidence>
<proteinExistence type="predicted"/>
<evidence type="ECO:0000313" key="1">
    <source>
        <dbReference type="EMBL" id="MFC4630341.1"/>
    </source>
</evidence>
<name>A0ABV9HJC8_9MICO</name>
<gene>
    <name evidence="1" type="ORF">ACFO6V_18990</name>
</gene>
<keyword evidence="2" id="KW-1185">Reference proteome</keyword>